<dbReference type="OrthoDB" id="3018720at2759"/>
<dbReference type="Proteomes" id="UP000807769">
    <property type="component" value="Unassembled WGS sequence"/>
</dbReference>
<protein>
    <submittedName>
        <fullName evidence="2">Uncharacterized protein</fullName>
    </submittedName>
</protein>
<comment type="caution">
    <text evidence="2">The sequence shown here is derived from an EMBL/GenBank/DDBJ whole genome shotgun (WGS) entry which is preliminary data.</text>
</comment>
<dbReference type="AlphaFoldDB" id="A0A9P7J8C7"/>
<dbReference type="GeneID" id="64634940"/>
<keyword evidence="3" id="KW-1185">Reference proteome</keyword>
<dbReference type="EMBL" id="JABBWG010000038">
    <property type="protein sequence ID" value="KAG1808434.1"/>
    <property type="molecule type" value="Genomic_DNA"/>
</dbReference>
<gene>
    <name evidence="2" type="ORF">BJ212DRAFT_1485091</name>
</gene>
<evidence type="ECO:0000256" key="1">
    <source>
        <dbReference type="SAM" id="MobiDB-lite"/>
    </source>
</evidence>
<sequence>MTNSTPLMGRSTFSCDQIIAENIAITAHNQAHQTRHNQGDTNVENNKSLIVVPPTFTNVPTNHNPTTNNTPVASSSTIVSNTTIIPALPNPSISNPSTPRPNTPTSSTSNISYASMIAAFQKLSPNKQASLQSSINASIATLSSSNTPALSTSTSSSLIFDITNEHMVQNHSINNSYGIHTYILDLARNHQHISFSLLTTKVSKHFFLESSTLKFVTFYSSHCGTVPTKCHLINISQFPTESSISISEWHKAWAHYLHFLTDHASPEIHD</sequence>
<dbReference type="RefSeq" id="XP_041188649.1">
    <property type="nucleotide sequence ID" value="XM_041340924.1"/>
</dbReference>
<reference evidence="2" key="1">
    <citation type="journal article" date="2020" name="New Phytol.">
        <title>Comparative genomics reveals dynamic genome evolution in host specialist ectomycorrhizal fungi.</title>
        <authorList>
            <person name="Lofgren L.A."/>
            <person name="Nguyen N.H."/>
            <person name="Vilgalys R."/>
            <person name="Ruytinx J."/>
            <person name="Liao H.L."/>
            <person name="Branco S."/>
            <person name="Kuo A."/>
            <person name="LaButti K."/>
            <person name="Lipzen A."/>
            <person name="Andreopoulos W."/>
            <person name="Pangilinan J."/>
            <person name="Riley R."/>
            <person name="Hundley H."/>
            <person name="Na H."/>
            <person name="Barry K."/>
            <person name="Grigoriev I.V."/>
            <person name="Stajich J.E."/>
            <person name="Kennedy P.G."/>
        </authorList>
    </citation>
    <scope>NUCLEOTIDE SEQUENCE</scope>
    <source>
        <strain evidence="2">MN1</strain>
    </source>
</reference>
<name>A0A9P7J8C7_9AGAM</name>
<proteinExistence type="predicted"/>
<evidence type="ECO:0000313" key="3">
    <source>
        <dbReference type="Proteomes" id="UP000807769"/>
    </source>
</evidence>
<feature type="compositionally biased region" description="Low complexity" evidence="1">
    <location>
        <begin position="85"/>
        <end position="97"/>
    </location>
</feature>
<evidence type="ECO:0000313" key="2">
    <source>
        <dbReference type="EMBL" id="KAG1808434.1"/>
    </source>
</evidence>
<feature type="region of interest" description="Disordered" evidence="1">
    <location>
        <begin position="85"/>
        <end position="108"/>
    </location>
</feature>
<organism evidence="2 3">
    <name type="scientific">Suillus subaureus</name>
    <dbReference type="NCBI Taxonomy" id="48587"/>
    <lineage>
        <taxon>Eukaryota</taxon>
        <taxon>Fungi</taxon>
        <taxon>Dikarya</taxon>
        <taxon>Basidiomycota</taxon>
        <taxon>Agaricomycotina</taxon>
        <taxon>Agaricomycetes</taxon>
        <taxon>Agaricomycetidae</taxon>
        <taxon>Boletales</taxon>
        <taxon>Suillineae</taxon>
        <taxon>Suillaceae</taxon>
        <taxon>Suillus</taxon>
    </lineage>
</organism>
<accession>A0A9P7J8C7</accession>